<dbReference type="InterPro" id="IPR029063">
    <property type="entry name" value="SAM-dependent_MTases_sf"/>
</dbReference>
<evidence type="ECO:0000256" key="3">
    <source>
        <dbReference type="ARBA" id="ARBA00022691"/>
    </source>
</evidence>
<dbReference type="EMBL" id="DS985244">
    <property type="protein sequence ID" value="EDV25898.1"/>
    <property type="molecule type" value="Genomic_DNA"/>
</dbReference>
<dbReference type="CTD" id="6752637"/>
<dbReference type="OMA" id="CCQKAYE"/>
<comment type="similarity">
    <text evidence="4">Belongs to the BMT2 family.</text>
</comment>
<dbReference type="KEGG" id="tad:TRIADDRAFT_55439"/>
<dbReference type="GO" id="GO:0008168">
    <property type="term" value="F:methyltransferase activity"/>
    <property type="evidence" value="ECO:0007669"/>
    <property type="project" value="UniProtKB-UniRule"/>
</dbReference>
<dbReference type="RefSeq" id="XP_002111931.1">
    <property type="nucleotide sequence ID" value="XM_002111895.1"/>
</dbReference>
<dbReference type="STRING" id="10228.B3RUW6"/>
<accession>B3RUW6</accession>
<dbReference type="FunCoup" id="B3RUW6">
    <property type="interactions" value="1275"/>
</dbReference>
<dbReference type="HOGENOM" id="CLU_036404_0_0_1"/>
<dbReference type="OrthoDB" id="5954793at2759"/>
<protein>
    <recommendedName>
        <fullName evidence="4">S-adenosylmethionine sensor upstream of mTORC1</fullName>
    </recommendedName>
    <alternativeName>
        <fullName evidence="4">Probable methyltransferase BMT2 homolog</fullName>
        <ecNumber evidence="4">2.1.1.-</ecNumber>
    </alternativeName>
</protein>
<evidence type="ECO:0000256" key="2">
    <source>
        <dbReference type="ARBA" id="ARBA00022679"/>
    </source>
</evidence>
<dbReference type="AlphaFoldDB" id="B3RUW6"/>
<dbReference type="GO" id="GO:0032259">
    <property type="term" value="P:methylation"/>
    <property type="evidence" value="ECO:0007669"/>
    <property type="project" value="UniProtKB-KW"/>
</dbReference>
<name>B3RUW6_TRIAD</name>
<dbReference type="eggNOG" id="ENOG502QRK4">
    <property type="taxonomic scope" value="Eukaryota"/>
</dbReference>
<dbReference type="FunFam" id="3.40.50.150:FF:000089">
    <property type="entry name" value="S-adenosylmethionine sensor upstream of mTORC1"/>
    <property type="match status" value="1"/>
</dbReference>
<dbReference type="Gene3D" id="3.40.50.150">
    <property type="entry name" value="Vaccinia Virus protein VP39"/>
    <property type="match status" value="1"/>
</dbReference>
<dbReference type="EC" id="2.1.1.-" evidence="4"/>
<feature type="binding site" evidence="4">
    <location>
        <position position="138"/>
    </location>
    <ligand>
        <name>S-adenosyl-L-methionine</name>
        <dbReference type="ChEBI" id="CHEBI:59789"/>
    </ligand>
</feature>
<dbReference type="InterPro" id="IPR021867">
    <property type="entry name" value="Bmt2/SAMTOR"/>
</dbReference>
<organism evidence="5 6">
    <name type="scientific">Trichoplax adhaerens</name>
    <name type="common">Trichoplax reptans</name>
    <dbReference type="NCBI Taxonomy" id="10228"/>
    <lineage>
        <taxon>Eukaryota</taxon>
        <taxon>Metazoa</taxon>
        <taxon>Placozoa</taxon>
        <taxon>Uniplacotomia</taxon>
        <taxon>Trichoplacea</taxon>
        <taxon>Trichoplacidae</taxon>
        <taxon>Trichoplax</taxon>
    </lineage>
</organism>
<dbReference type="Proteomes" id="UP000009022">
    <property type="component" value="Unassembled WGS sequence"/>
</dbReference>
<gene>
    <name evidence="5" type="ORF">TRIADDRAFT_55439</name>
</gene>
<evidence type="ECO:0000313" key="5">
    <source>
        <dbReference type="EMBL" id="EDV25898.1"/>
    </source>
</evidence>
<keyword evidence="1 4" id="KW-0489">Methyltransferase</keyword>
<evidence type="ECO:0000313" key="6">
    <source>
        <dbReference type="Proteomes" id="UP000009022"/>
    </source>
</evidence>
<dbReference type="PANTHER" id="PTHR21008:SF0">
    <property type="entry name" value="S-ADENOSYLMETHIONINE SENSOR UPSTREAM OF MTORC1"/>
    <property type="match status" value="1"/>
</dbReference>
<dbReference type="GeneID" id="6752637"/>
<evidence type="ECO:0000256" key="1">
    <source>
        <dbReference type="ARBA" id="ARBA00022603"/>
    </source>
</evidence>
<comment type="function">
    <text evidence="4">S-adenosyl-L-methionine-binding protein that acts as an inhibitor of mTORC1 signaling. Acts as a sensor of S-adenosyl-L-methionine to signal methionine sufficiency to mTORC1. Probably also acts as a S-adenosyl-L-methionine-dependent methyltransferase.</text>
</comment>
<dbReference type="HAMAP" id="MF_03044">
    <property type="entry name" value="BMT2"/>
    <property type="match status" value="1"/>
</dbReference>
<reference evidence="5 6" key="1">
    <citation type="journal article" date="2008" name="Nature">
        <title>The Trichoplax genome and the nature of placozoans.</title>
        <authorList>
            <person name="Srivastava M."/>
            <person name="Begovic E."/>
            <person name="Chapman J."/>
            <person name="Putnam N.H."/>
            <person name="Hellsten U."/>
            <person name="Kawashima T."/>
            <person name="Kuo A."/>
            <person name="Mitros T."/>
            <person name="Salamov A."/>
            <person name="Carpenter M.L."/>
            <person name="Signorovitch A.Y."/>
            <person name="Moreno M.A."/>
            <person name="Kamm K."/>
            <person name="Grimwood J."/>
            <person name="Schmutz J."/>
            <person name="Shapiro H."/>
            <person name="Grigoriev I.V."/>
            <person name="Buss L.W."/>
            <person name="Schierwater B."/>
            <person name="Dellaporta S.L."/>
            <person name="Rokhsar D.S."/>
        </authorList>
    </citation>
    <scope>NUCLEOTIDE SEQUENCE [LARGE SCALE GENOMIC DNA]</scope>
    <source>
        <strain evidence="5 6">Grell-BS-1999</strain>
    </source>
</reference>
<keyword evidence="3 4" id="KW-0949">S-adenosyl-L-methionine</keyword>
<evidence type="ECO:0000256" key="4">
    <source>
        <dbReference type="HAMAP-Rule" id="MF_03044"/>
    </source>
</evidence>
<dbReference type="PANTHER" id="PTHR21008">
    <property type="entry name" value="S-ADENOSYLMETHIONINE SENSOR UPSTREAM OF MTORC1-RELATED"/>
    <property type="match status" value="1"/>
</dbReference>
<dbReference type="GO" id="GO:1904262">
    <property type="term" value="P:negative regulation of TORC1 signaling"/>
    <property type="evidence" value="ECO:0000318"/>
    <property type="project" value="GO_Central"/>
</dbReference>
<keyword evidence="2 4" id="KW-0808">Transferase</keyword>
<keyword evidence="6" id="KW-1185">Reference proteome</keyword>
<dbReference type="PhylomeDB" id="B3RUW6"/>
<proteinExistence type="inferred from homology"/>
<dbReference type="InParanoid" id="B3RUW6"/>
<sequence length="358" mass="41271">MDAASFIKSVHAGLRQKWHEGHEDFDNIWQEHCNQSDTLQKYAAAMHHLAVDNWQRLGEPQEENRIFWCKNVIMEYYFNGILQKILTKQARRLFYLENGQNIQSSMMNAFVSKEVANQVAIIQRSFINCDKVKLLDVGSCYNPFAEFSQSFVTTAIDLCPADKSVIQCDFLNVAINEAELSEQTNDGVTCAEWLKSNQLQARYFHVVIFCLLLSYFPSPVQRWKCCIHAHRLLMQNGLLLIITPDSSHQNRNSKMVKSWKTAIESIGFTRWKYVKLDHLHCMAFRKSCDVTKNDKDKFASSMYIPQDFNDLTVHNNTICNDANAVSCSDDTKVLARCISLLLKGTVLYHNPKNEQSYI</sequence>
<feature type="binding site" evidence="4">
    <location>
        <position position="157"/>
    </location>
    <ligand>
        <name>S-adenosyl-L-methionine</name>
        <dbReference type="ChEBI" id="CHEBI:59789"/>
    </ligand>
</feature>
<dbReference type="SUPFAM" id="SSF53335">
    <property type="entry name" value="S-adenosyl-L-methionine-dependent methyltransferases"/>
    <property type="match status" value="1"/>
</dbReference>